<sequence length="101" mass="10952">MTVHHQYSKSGNYGEEKPTCEETHQGILLHCVAVKRGSGKEGERQIWGAANMGSGKYGEWQIWGAANMGSGKEGELQTGLNSSICDGVALMDHLLCISPFR</sequence>
<dbReference type="Proteomes" id="UP000078555">
    <property type="component" value="Unassembled WGS sequence"/>
</dbReference>
<name>A0A1A8Z574_PLAOA</name>
<evidence type="ECO:0000313" key="1">
    <source>
        <dbReference type="EMBL" id="SBT38412.1"/>
    </source>
</evidence>
<dbReference type="Proteomes" id="UP000078550">
    <property type="component" value="Unassembled WGS sequence"/>
</dbReference>
<evidence type="ECO:0000313" key="4">
    <source>
        <dbReference type="Proteomes" id="UP000078555"/>
    </source>
</evidence>
<reference evidence="4" key="1">
    <citation type="submission" date="2016-05" db="EMBL/GenBank/DDBJ databases">
        <authorList>
            <person name="Naeem R."/>
        </authorList>
    </citation>
    <scope>NUCLEOTIDE SEQUENCE [LARGE SCALE GENOMIC DNA]</scope>
</reference>
<accession>A0A1A8Z574</accession>
<organism evidence="2 3">
    <name type="scientific">Plasmodium ovale wallikeri</name>
    <dbReference type="NCBI Taxonomy" id="864142"/>
    <lineage>
        <taxon>Eukaryota</taxon>
        <taxon>Sar</taxon>
        <taxon>Alveolata</taxon>
        <taxon>Apicomplexa</taxon>
        <taxon>Aconoidasida</taxon>
        <taxon>Haemosporida</taxon>
        <taxon>Plasmodiidae</taxon>
        <taxon>Plasmodium</taxon>
        <taxon>Plasmodium (Plasmodium)</taxon>
    </lineage>
</organism>
<proteinExistence type="predicted"/>
<dbReference type="EMBL" id="FLRD01000108">
    <property type="protein sequence ID" value="SBT38412.1"/>
    <property type="molecule type" value="Genomic_DNA"/>
</dbReference>
<evidence type="ECO:0000313" key="2">
    <source>
        <dbReference type="EMBL" id="SBT39007.1"/>
    </source>
</evidence>
<protein>
    <submittedName>
        <fullName evidence="2">Uncharacterized protein</fullName>
    </submittedName>
</protein>
<keyword evidence="4" id="KW-1185">Reference proteome</keyword>
<dbReference type="AlphaFoldDB" id="A0A1A8Z574"/>
<reference evidence="3" key="3">
    <citation type="submission" date="2016-05" db="EMBL/GenBank/DDBJ databases">
        <authorList>
            <person name="Naeem Raeece"/>
        </authorList>
    </citation>
    <scope>NUCLEOTIDE SEQUENCE [LARGE SCALE GENOMIC DNA]</scope>
</reference>
<reference evidence="2" key="2">
    <citation type="submission" date="2016-05" db="EMBL/GenBank/DDBJ databases">
        <authorList>
            <person name="Lavstsen T."/>
            <person name="Jespersen J.S."/>
        </authorList>
    </citation>
    <scope>NUCLEOTIDE SEQUENCE [LARGE SCALE GENOMIC DNA]</scope>
</reference>
<evidence type="ECO:0000313" key="3">
    <source>
        <dbReference type="Proteomes" id="UP000078550"/>
    </source>
</evidence>
<gene>
    <name evidence="1" type="ORF">POVWA1_037860</name>
    <name evidence="2" type="ORF">POVWA2_036830</name>
</gene>
<dbReference type="EMBL" id="FLRE01000142">
    <property type="protein sequence ID" value="SBT39007.1"/>
    <property type="molecule type" value="Genomic_DNA"/>
</dbReference>